<name>A0A9P7RXD9_9AGAR</name>
<sequence length="315" mass="34735">MSMNRPRHGLLYFDTLVYRVDDTLFKLPSRHLQVKVAGAGVASSFARLEGAGNSEGSSGGVPVCLSPLPYDGNAHDFANLAKVIIALTADLPMPTNYTLKQWLSVIKLSTFWGLTNIRAIGVQHLSNWALMTSLDQWLHLLEFCTNREQFSDIRSISVSHLSIDNPHFTLDQWTSALDLTFGRTEFSDVSNIAISHISSLRSQLSSIDKVKLGRKYNVREWVCEGLHGLAKQQSPPSLSALGSLGLQTALRLLHIRDLTLGSRSGCGQCRAVGVPVRCRNCQDGSWVDEQSNSSDLDSLIAEHFPDDLILQDFSV</sequence>
<reference evidence="1" key="1">
    <citation type="journal article" date="2021" name="Genome Biol. Evol.">
        <title>The assembled and annotated genome of the fairy-ring fungus Marasmius oreades.</title>
        <authorList>
            <person name="Hiltunen M."/>
            <person name="Ament-Velasquez S.L."/>
            <person name="Johannesson H."/>
        </authorList>
    </citation>
    <scope>NUCLEOTIDE SEQUENCE</scope>
    <source>
        <strain evidence="1">03SP1</strain>
    </source>
</reference>
<dbReference type="KEGG" id="more:E1B28_010260"/>
<protein>
    <submittedName>
        <fullName evidence="1">Uncharacterized protein</fullName>
    </submittedName>
</protein>
<dbReference type="AlphaFoldDB" id="A0A9P7RXD9"/>
<gene>
    <name evidence="1" type="ORF">E1B28_010260</name>
</gene>
<dbReference type="OrthoDB" id="3199068at2759"/>
<evidence type="ECO:0000313" key="1">
    <source>
        <dbReference type="EMBL" id="KAG7091208.1"/>
    </source>
</evidence>
<dbReference type="EMBL" id="CM032186">
    <property type="protein sequence ID" value="KAG7091208.1"/>
    <property type="molecule type" value="Genomic_DNA"/>
</dbReference>
<evidence type="ECO:0000313" key="2">
    <source>
        <dbReference type="Proteomes" id="UP001049176"/>
    </source>
</evidence>
<keyword evidence="2" id="KW-1185">Reference proteome</keyword>
<dbReference type="RefSeq" id="XP_043007678.1">
    <property type="nucleotide sequence ID" value="XM_043155213.1"/>
</dbReference>
<dbReference type="Proteomes" id="UP001049176">
    <property type="component" value="Chromosome 6"/>
</dbReference>
<accession>A0A9P7RXD9</accession>
<organism evidence="1 2">
    <name type="scientific">Marasmius oreades</name>
    <name type="common">fairy-ring Marasmius</name>
    <dbReference type="NCBI Taxonomy" id="181124"/>
    <lineage>
        <taxon>Eukaryota</taxon>
        <taxon>Fungi</taxon>
        <taxon>Dikarya</taxon>
        <taxon>Basidiomycota</taxon>
        <taxon>Agaricomycotina</taxon>
        <taxon>Agaricomycetes</taxon>
        <taxon>Agaricomycetidae</taxon>
        <taxon>Agaricales</taxon>
        <taxon>Marasmiineae</taxon>
        <taxon>Marasmiaceae</taxon>
        <taxon>Marasmius</taxon>
    </lineage>
</organism>
<dbReference type="GeneID" id="66079336"/>
<comment type="caution">
    <text evidence="1">The sequence shown here is derived from an EMBL/GenBank/DDBJ whole genome shotgun (WGS) entry which is preliminary data.</text>
</comment>
<proteinExistence type="predicted"/>